<dbReference type="Proteomes" id="UP000249135">
    <property type="component" value="Unassembled WGS sequence"/>
</dbReference>
<reference evidence="1 2" key="1">
    <citation type="submission" date="2017-08" db="EMBL/GenBank/DDBJ databases">
        <title>Infants hospitalized years apart are colonized by the same room-sourced microbial strains.</title>
        <authorList>
            <person name="Brooks B."/>
            <person name="Olm M.R."/>
            <person name="Firek B.A."/>
            <person name="Baker R."/>
            <person name="Thomas B.C."/>
            <person name="Morowitz M.J."/>
            <person name="Banfield J.F."/>
        </authorList>
    </citation>
    <scope>NUCLEOTIDE SEQUENCE [LARGE SCALE GENOMIC DNA]</scope>
    <source>
        <strain evidence="1">S2_005_003_R2_41</strain>
    </source>
</reference>
<dbReference type="EMBL" id="QFPP01000138">
    <property type="protein sequence ID" value="PZQ74289.1"/>
    <property type="molecule type" value="Genomic_DNA"/>
</dbReference>
<comment type="caution">
    <text evidence="1">The sequence shown here is derived from an EMBL/GenBank/DDBJ whole genome shotgun (WGS) entry which is preliminary data.</text>
</comment>
<sequence length="179" mass="19089">MPHDTLIDVWSVEGRFQHLVYSPSGEHEGVLIDTDGVPTQFVFDKHDTGAAAAFAHVKPGQRVTLEGSERPASPKGEGAHVVYDFHRLSEVDGQPLAPAHDDAPAEGRVLRINHAKHGAPNGVVLDTGDFVHLKPEGFAQLGLQPGDHVRAEGPAQPLADGRGRVIEAHTVNGTPLDAH</sequence>
<dbReference type="AlphaFoldDB" id="A0A2W5QCI7"/>
<evidence type="ECO:0000313" key="1">
    <source>
        <dbReference type="EMBL" id="PZQ74289.1"/>
    </source>
</evidence>
<gene>
    <name evidence="1" type="ORF">DI563_12695</name>
</gene>
<evidence type="ECO:0000313" key="2">
    <source>
        <dbReference type="Proteomes" id="UP000249135"/>
    </source>
</evidence>
<name>A0A2W5QCI7_VARPD</name>
<organism evidence="1 2">
    <name type="scientific">Variovorax paradoxus</name>
    <dbReference type="NCBI Taxonomy" id="34073"/>
    <lineage>
        <taxon>Bacteria</taxon>
        <taxon>Pseudomonadati</taxon>
        <taxon>Pseudomonadota</taxon>
        <taxon>Betaproteobacteria</taxon>
        <taxon>Burkholderiales</taxon>
        <taxon>Comamonadaceae</taxon>
        <taxon>Variovorax</taxon>
    </lineage>
</organism>
<protein>
    <submittedName>
        <fullName evidence="1">Uncharacterized protein</fullName>
    </submittedName>
</protein>
<proteinExistence type="predicted"/>
<accession>A0A2W5QCI7</accession>